<keyword evidence="2" id="KW-1185">Reference proteome</keyword>
<evidence type="ECO:0000313" key="1">
    <source>
        <dbReference type="EMBL" id="PIK42851.1"/>
    </source>
</evidence>
<dbReference type="Proteomes" id="UP000230750">
    <property type="component" value="Unassembled WGS sequence"/>
</dbReference>
<accession>A0A2G8K4B9</accession>
<comment type="caution">
    <text evidence="1">The sequence shown here is derived from an EMBL/GenBank/DDBJ whole genome shotgun (WGS) entry which is preliminary data.</text>
</comment>
<dbReference type="EMBL" id="MRZV01000898">
    <property type="protein sequence ID" value="PIK42851.1"/>
    <property type="molecule type" value="Genomic_DNA"/>
</dbReference>
<reference evidence="1 2" key="1">
    <citation type="journal article" date="2017" name="PLoS Biol.">
        <title>The sea cucumber genome provides insights into morphological evolution and visceral regeneration.</title>
        <authorList>
            <person name="Zhang X."/>
            <person name="Sun L."/>
            <person name="Yuan J."/>
            <person name="Sun Y."/>
            <person name="Gao Y."/>
            <person name="Zhang L."/>
            <person name="Li S."/>
            <person name="Dai H."/>
            <person name="Hamel J.F."/>
            <person name="Liu C."/>
            <person name="Yu Y."/>
            <person name="Liu S."/>
            <person name="Lin W."/>
            <person name="Guo K."/>
            <person name="Jin S."/>
            <person name="Xu P."/>
            <person name="Storey K.B."/>
            <person name="Huan P."/>
            <person name="Zhang T."/>
            <person name="Zhou Y."/>
            <person name="Zhang J."/>
            <person name="Lin C."/>
            <person name="Li X."/>
            <person name="Xing L."/>
            <person name="Huo D."/>
            <person name="Sun M."/>
            <person name="Wang L."/>
            <person name="Mercier A."/>
            <person name="Li F."/>
            <person name="Yang H."/>
            <person name="Xiang J."/>
        </authorList>
    </citation>
    <scope>NUCLEOTIDE SEQUENCE [LARGE SCALE GENOMIC DNA]</scope>
    <source>
        <strain evidence="1">Shaxun</strain>
        <tissue evidence="1">Muscle</tissue>
    </source>
</reference>
<dbReference type="AlphaFoldDB" id="A0A2G8K4B9"/>
<protein>
    <submittedName>
        <fullName evidence="1">Uncharacterized protein</fullName>
    </submittedName>
</protein>
<gene>
    <name evidence="1" type="ORF">BSL78_20298</name>
</gene>
<organism evidence="1 2">
    <name type="scientific">Stichopus japonicus</name>
    <name type="common">Sea cucumber</name>
    <dbReference type="NCBI Taxonomy" id="307972"/>
    <lineage>
        <taxon>Eukaryota</taxon>
        <taxon>Metazoa</taxon>
        <taxon>Echinodermata</taxon>
        <taxon>Eleutherozoa</taxon>
        <taxon>Echinozoa</taxon>
        <taxon>Holothuroidea</taxon>
        <taxon>Aspidochirotacea</taxon>
        <taxon>Aspidochirotida</taxon>
        <taxon>Stichopodidae</taxon>
        <taxon>Apostichopus</taxon>
    </lineage>
</organism>
<name>A0A2G8K4B9_STIJA</name>
<sequence length="152" mass="17335">MCSDALVIHRDTKKSVQRSVIELLVEASNRDIPIRRVTLGLSFSKIDEDGNIILSSGLSLPIITSMERMDIQTEEGREMNKHEVYGILNYVQHSQRFEELDLSDCLLPSTIPIGPSLSALKSRDVNFKVIWIPDIKTWDQQNLLDRKSGLWL</sequence>
<feature type="non-terminal residue" evidence="1">
    <location>
        <position position="152"/>
    </location>
</feature>
<proteinExistence type="predicted"/>
<evidence type="ECO:0000313" key="2">
    <source>
        <dbReference type="Proteomes" id="UP000230750"/>
    </source>
</evidence>